<reference evidence="2" key="2">
    <citation type="journal article" date="2013" name="PLoS Genet.">
        <title>Comparative genome structure, secondary metabolite, and effector coding capacity across Cochliobolus pathogens.</title>
        <authorList>
            <person name="Condon B.J."/>
            <person name="Leng Y."/>
            <person name="Wu D."/>
            <person name="Bushley K.E."/>
            <person name="Ohm R.A."/>
            <person name="Otillar R."/>
            <person name="Martin J."/>
            <person name="Schackwitz W."/>
            <person name="Grimwood J."/>
            <person name="MohdZainudin N."/>
            <person name="Xue C."/>
            <person name="Wang R."/>
            <person name="Manning V.A."/>
            <person name="Dhillon B."/>
            <person name="Tu Z.J."/>
            <person name="Steffenson B.J."/>
            <person name="Salamov A."/>
            <person name="Sun H."/>
            <person name="Lowry S."/>
            <person name="LaButti K."/>
            <person name="Han J."/>
            <person name="Copeland A."/>
            <person name="Lindquist E."/>
            <person name="Barry K."/>
            <person name="Schmutz J."/>
            <person name="Baker S.E."/>
            <person name="Ciuffetti L.M."/>
            <person name="Grigoriev I.V."/>
            <person name="Zhong S."/>
            <person name="Turgeon B.G."/>
        </authorList>
    </citation>
    <scope>NUCLEOTIDE SEQUENCE [LARGE SCALE GENOMIC DNA]</scope>
    <source>
        <strain evidence="2">ND90Pr / ATCC 201652</strain>
    </source>
</reference>
<reference evidence="1 2" key="1">
    <citation type="journal article" date="2012" name="PLoS Pathog.">
        <title>Diverse lifestyles and strategies of plant pathogenesis encoded in the genomes of eighteen Dothideomycetes fungi.</title>
        <authorList>
            <person name="Ohm R.A."/>
            <person name="Feau N."/>
            <person name="Henrissat B."/>
            <person name="Schoch C.L."/>
            <person name="Horwitz B.A."/>
            <person name="Barry K.W."/>
            <person name="Condon B.J."/>
            <person name="Copeland A.C."/>
            <person name="Dhillon B."/>
            <person name="Glaser F."/>
            <person name="Hesse C.N."/>
            <person name="Kosti I."/>
            <person name="LaButti K."/>
            <person name="Lindquist E.A."/>
            <person name="Lucas S."/>
            <person name="Salamov A.A."/>
            <person name="Bradshaw R.E."/>
            <person name="Ciuffetti L."/>
            <person name="Hamelin R.C."/>
            <person name="Kema G.H.J."/>
            <person name="Lawrence C."/>
            <person name="Scott J.A."/>
            <person name="Spatafora J.W."/>
            <person name="Turgeon B.G."/>
            <person name="de Wit P.J.G.M."/>
            <person name="Zhong S."/>
            <person name="Goodwin S.B."/>
            <person name="Grigoriev I.V."/>
        </authorList>
    </citation>
    <scope>NUCLEOTIDE SEQUENCE [LARGE SCALE GENOMIC DNA]</scope>
    <source>
        <strain evidence="2">ND90Pr / ATCC 201652</strain>
    </source>
</reference>
<proteinExistence type="predicted"/>
<dbReference type="HOGENOM" id="CLU_1209733_0_0_1"/>
<dbReference type="EMBL" id="KB445650">
    <property type="protein sequence ID" value="EMD60398.1"/>
    <property type="molecule type" value="Genomic_DNA"/>
</dbReference>
<name>M2RZC3_COCSN</name>
<sequence>MEATGGLQQGRSNLDFIVDFRKLHSNSASHAALSTDQDRYGLPQSKYTYISKEIIAKICQSICCMLRNDTVLNALLTDTSTSNLIKRPTESWFKVLNGSLDFHFKITAAIAVYCASRVGSLVQELHPVSLQHDVFGSALINAIKLGKLKIVKKLITYLRSSPITEAHGDTLVKNPLKEFPIYEAIQTSIKYSRDDVLLMLAKLIHRKFSGLQLRMSSPSGIWSIFAMVF</sequence>
<gene>
    <name evidence="1" type="ORF">COCSADRAFT_29628</name>
</gene>
<dbReference type="OrthoDB" id="3692348at2759"/>
<dbReference type="Proteomes" id="UP000016934">
    <property type="component" value="Unassembled WGS sequence"/>
</dbReference>
<evidence type="ECO:0000313" key="1">
    <source>
        <dbReference type="EMBL" id="EMD60398.1"/>
    </source>
</evidence>
<evidence type="ECO:0000313" key="2">
    <source>
        <dbReference type="Proteomes" id="UP000016934"/>
    </source>
</evidence>
<dbReference type="KEGG" id="bsc:COCSADRAFT_29628"/>
<accession>M2RZC3</accession>
<keyword evidence="2" id="KW-1185">Reference proteome</keyword>
<dbReference type="AlphaFoldDB" id="M2RZC3"/>
<dbReference type="GeneID" id="19136082"/>
<dbReference type="RefSeq" id="XP_007703559.1">
    <property type="nucleotide sequence ID" value="XM_007705369.1"/>
</dbReference>
<organism evidence="1 2">
    <name type="scientific">Cochliobolus sativus (strain ND90Pr / ATCC 201652)</name>
    <name type="common">Common root rot and spot blotch fungus</name>
    <name type="synonym">Bipolaris sorokiniana</name>
    <dbReference type="NCBI Taxonomy" id="665912"/>
    <lineage>
        <taxon>Eukaryota</taxon>
        <taxon>Fungi</taxon>
        <taxon>Dikarya</taxon>
        <taxon>Ascomycota</taxon>
        <taxon>Pezizomycotina</taxon>
        <taxon>Dothideomycetes</taxon>
        <taxon>Pleosporomycetidae</taxon>
        <taxon>Pleosporales</taxon>
        <taxon>Pleosporineae</taxon>
        <taxon>Pleosporaceae</taxon>
        <taxon>Bipolaris</taxon>
    </lineage>
</organism>
<protein>
    <submittedName>
        <fullName evidence="1">Uncharacterized protein</fullName>
    </submittedName>
</protein>